<dbReference type="InterPro" id="IPR006988">
    <property type="entry name" value="Nab_N"/>
</dbReference>
<dbReference type="InterPro" id="IPR039040">
    <property type="entry name" value="NAB_fam"/>
</dbReference>
<keyword evidence="3" id="KW-1185">Reference proteome</keyword>
<dbReference type="GO" id="GO:0042981">
    <property type="term" value="P:regulation of apoptotic process"/>
    <property type="evidence" value="ECO:0007669"/>
    <property type="project" value="InterPro"/>
</dbReference>
<dbReference type="GO" id="GO:0005634">
    <property type="term" value="C:nucleus"/>
    <property type="evidence" value="ECO:0007669"/>
    <property type="project" value="InterPro"/>
</dbReference>
<dbReference type="SUPFAM" id="SSF47986">
    <property type="entry name" value="DEATH domain"/>
    <property type="match status" value="1"/>
</dbReference>
<dbReference type="PANTHER" id="PTHR12623">
    <property type="entry name" value="NGFI-A BINDING PROTEIN"/>
    <property type="match status" value="1"/>
</dbReference>
<dbReference type="Pfam" id="PF04904">
    <property type="entry name" value="SAM_NCD1"/>
    <property type="match status" value="1"/>
</dbReference>
<organism evidence="2 3">
    <name type="scientific">Mytilus edulis</name>
    <name type="common">Blue mussel</name>
    <dbReference type="NCBI Taxonomy" id="6550"/>
    <lineage>
        <taxon>Eukaryota</taxon>
        <taxon>Metazoa</taxon>
        <taxon>Spiralia</taxon>
        <taxon>Lophotrochozoa</taxon>
        <taxon>Mollusca</taxon>
        <taxon>Bivalvia</taxon>
        <taxon>Autobranchia</taxon>
        <taxon>Pteriomorphia</taxon>
        <taxon>Mytilida</taxon>
        <taxon>Mytiloidea</taxon>
        <taxon>Mytilidae</taxon>
        <taxon>Mytilinae</taxon>
        <taxon>Mytilus</taxon>
    </lineage>
</organism>
<dbReference type="Gene3D" id="1.10.533.10">
    <property type="entry name" value="Death Domain, Fas"/>
    <property type="match status" value="1"/>
</dbReference>
<dbReference type="PANTHER" id="PTHR12623:SF10">
    <property type="entry name" value="NGFI-A-BINDING PROTEIN HOMOLOG"/>
    <property type="match status" value="1"/>
</dbReference>
<accession>A0A8S3SQR1</accession>
<dbReference type="PROSITE" id="PS50209">
    <property type="entry name" value="CARD"/>
    <property type="match status" value="1"/>
</dbReference>
<comment type="caution">
    <text evidence="2">The sequence shown here is derived from an EMBL/GenBank/DDBJ whole genome shotgun (WGS) entry which is preliminary data.</text>
</comment>
<name>A0A8S3SQR1_MYTED</name>
<dbReference type="InterPro" id="IPR011029">
    <property type="entry name" value="DEATH-like_dom_sf"/>
</dbReference>
<dbReference type="CDD" id="cd01671">
    <property type="entry name" value="CARD"/>
    <property type="match status" value="1"/>
</dbReference>
<dbReference type="Proteomes" id="UP000683360">
    <property type="component" value="Unassembled WGS sequence"/>
</dbReference>
<sequence length="306" mass="35770">MSTNQPQNLSEWQLYCVLKRTNLLQYYDSFVRQGECDVLMLSNAEDEKFKEVMEKVGMAKKPLHVRQFRNSLLEWMKDPGITLCISYKVFRNNDFNVYLYVIQIVDLRRGNEHPPSYIKKADYTSLSPVEVSLKSNVVSGDYSEAPLLKRDIHLKQTEGRRALTVHKSEKKEIQPKQKDKLKPPQRLVKDVNDNAIRIQKNYTLLVNNIVSTTDVTDYLIGEDIMQHEEREEVCASGLTTNESNRRLLDKLLYKDRQIYHQLLKALRHAEYLEIANEVSNTEVTELDQKLYRIGKQFLHNCISTNT</sequence>
<evidence type="ECO:0000313" key="3">
    <source>
        <dbReference type="Proteomes" id="UP000683360"/>
    </source>
</evidence>
<feature type="domain" description="CARD" evidence="1">
    <location>
        <begin position="198"/>
        <end position="281"/>
    </location>
</feature>
<dbReference type="EMBL" id="CAJPWZ010001781">
    <property type="protein sequence ID" value="CAG2223287.1"/>
    <property type="molecule type" value="Genomic_DNA"/>
</dbReference>
<dbReference type="GO" id="GO:0003712">
    <property type="term" value="F:transcription coregulator activity"/>
    <property type="evidence" value="ECO:0007669"/>
    <property type="project" value="InterPro"/>
</dbReference>
<dbReference type="Pfam" id="PF00619">
    <property type="entry name" value="CARD"/>
    <property type="match status" value="1"/>
</dbReference>
<dbReference type="AlphaFoldDB" id="A0A8S3SQR1"/>
<evidence type="ECO:0000259" key="1">
    <source>
        <dbReference type="PROSITE" id="PS50209"/>
    </source>
</evidence>
<dbReference type="GO" id="GO:0006355">
    <property type="term" value="P:regulation of DNA-templated transcription"/>
    <property type="evidence" value="ECO:0007669"/>
    <property type="project" value="InterPro"/>
</dbReference>
<reference evidence="2" key="1">
    <citation type="submission" date="2021-03" db="EMBL/GenBank/DDBJ databases">
        <authorList>
            <person name="Bekaert M."/>
        </authorList>
    </citation>
    <scope>NUCLEOTIDE SEQUENCE</scope>
</reference>
<dbReference type="InterPro" id="IPR001315">
    <property type="entry name" value="CARD"/>
</dbReference>
<protein>
    <submittedName>
        <fullName evidence="2">NAB</fullName>
    </submittedName>
</protein>
<gene>
    <name evidence="2" type="ORF">MEDL_36555</name>
</gene>
<proteinExistence type="predicted"/>
<evidence type="ECO:0000313" key="2">
    <source>
        <dbReference type="EMBL" id="CAG2223287.1"/>
    </source>
</evidence>